<accession>A0ACB8WM95</accession>
<evidence type="ECO:0000313" key="1">
    <source>
        <dbReference type="EMBL" id="KAI3369087.1"/>
    </source>
</evidence>
<comment type="caution">
    <text evidence="1">The sequence shown here is derived from an EMBL/GenBank/DDBJ whole genome shotgun (WGS) entry which is preliminary data.</text>
</comment>
<evidence type="ECO:0000313" key="2">
    <source>
        <dbReference type="Proteomes" id="UP000831701"/>
    </source>
</evidence>
<dbReference type="Proteomes" id="UP000831701">
    <property type="component" value="Chromosome 8"/>
</dbReference>
<name>A0ACB8WM95_9TELE</name>
<keyword evidence="2" id="KW-1185">Reference proteome</keyword>
<proteinExistence type="predicted"/>
<gene>
    <name evidence="1" type="ORF">L3Q82_026054</name>
</gene>
<dbReference type="EMBL" id="CM041538">
    <property type="protein sequence ID" value="KAI3369087.1"/>
    <property type="molecule type" value="Genomic_DNA"/>
</dbReference>
<protein>
    <submittedName>
        <fullName evidence="1">Uncharacterized protein</fullName>
    </submittedName>
</protein>
<reference evidence="1" key="1">
    <citation type="submission" date="2022-04" db="EMBL/GenBank/DDBJ databases">
        <title>Jade perch genome.</title>
        <authorList>
            <person name="Chao B."/>
        </authorList>
    </citation>
    <scope>NUCLEOTIDE SEQUENCE</scope>
    <source>
        <strain evidence="1">CB-2022</strain>
    </source>
</reference>
<organism evidence="1 2">
    <name type="scientific">Scortum barcoo</name>
    <name type="common">barcoo grunter</name>
    <dbReference type="NCBI Taxonomy" id="214431"/>
    <lineage>
        <taxon>Eukaryota</taxon>
        <taxon>Metazoa</taxon>
        <taxon>Chordata</taxon>
        <taxon>Craniata</taxon>
        <taxon>Vertebrata</taxon>
        <taxon>Euteleostomi</taxon>
        <taxon>Actinopterygii</taxon>
        <taxon>Neopterygii</taxon>
        <taxon>Teleostei</taxon>
        <taxon>Neoteleostei</taxon>
        <taxon>Acanthomorphata</taxon>
        <taxon>Eupercaria</taxon>
        <taxon>Centrarchiformes</taxon>
        <taxon>Terapontoidei</taxon>
        <taxon>Terapontidae</taxon>
        <taxon>Scortum</taxon>
    </lineage>
</organism>
<sequence>MKHGTERRAAFKTQNEPLTEGNHQEVTSSGGLISCGNVKMARVLHNLLLFLIRLALKIRVLGYWSLIYGYCALCTVVALLKLWWSVVLRPTNTFQWAIRETPPACLNDTSLGTHCYVRIKESGLRFHYVAAGERGKPLMLFLHGFPEFWFSWRYQLREFKSEFRVVAIDMRGYGESDLPLSTESYRFDYLVTDIKDIVEYLGYNRCCLVGHDWGGTIAWLFAIHYPEMVTKLIVLNCPHPSVFTDYALRHPSQLLKSSHFFFFQLPRFPELMLSINDFKVTNNNNNNNNNNNYPSILLLLIRDRVAGGSSLSRDAQTSLTPDTSSKLFQGDPEVFPGQPRDIVSQSLLPVGHAWNTSLGRRPGGIRNRCPEPPQLTPLDAKEQRLYSELLPSDRASHPISKGAPSHPAEETHFGRLYPRSCPFGHYPKFMTIVTRTSFCKKIKLYRLHIFISLCLLLLQALKSLFTSRSTGIGRKGRWLTAEDLEAYLYALSQPGALTGALNYYRNVFSSLPLSHNHVRSPVLLLWGERDAFLEQEMAEACRLYIRNHFRLNIISGASHWLQQDQPDIVNTLIWTFLKEGEGRKSYRN</sequence>